<accession>D8SIV0</accession>
<dbReference type="HOGENOM" id="CLU_431109_0_0_1"/>
<dbReference type="Gramene" id="EFJ15686">
    <property type="protein sequence ID" value="EFJ15686"/>
    <property type="gene ID" value="SELMODRAFT_422567"/>
</dbReference>
<feature type="region of interest" description="Disordered" evidence="1">
    <location>
        <begin position="310"/>
        <end position="329"/>
    </location>
</feature>
<feature type="transmembrane region" description="Helical" evidence="2">
    <location>
        <begin position="551"/>
        <end position="572"/>
    </location>
</feature>
<feature type="region of interest" description="Disordered" evidence="1">
    <location>
        <begin position="51"/>
        <end position="115"/>
    </location>
</feature>
<dbReference type="EMBL" id="GL377622">
    <property type="protein sequence ID" value="EFJ15686.1"/>
    <property type="molecule type" value="Genomic_DNA"/>
</dbReference>
<protein>
    <submittedName>
        <fullName evidence="3">Uncharacterized protein</fullName>
    </submittedName>
</protein>
<feature type="transmembrane region" description="Helical" evidence="2">
    <location>
        <begin position="609"/>
        <end position="626"/>
    </location>
</feature>
<sequence>MEALALAFSWLRRAPAQASGLKILLLETPAATADKEAEDFPALPSQLEAVIASSDPASSVPGYDAPVLEEDDEHDLQEPVAPIELEDSSSPAPPSQLEAVSHAAASSVPEYDPPPLPVLEDDNHDSQELEAVMAGSEDSVRYTSLSGKTLAIDDDDDNLSWEDIQSFFRTWTFPSVQLPSRADLHMEVEELKKLAGEWTWKLPTSLQSIKEEMWSRLLNAGLEEDEVTSQELWEELKNFLGWHRVPVTSSRRMLLEVPPGPPIFVSNENGPSLFRWVDRFVAPLSAQQDGEEQGGVSSPPASVVWQRLRGDGTSSMRKHRRPPDKNSEGQELMAAMDEESSYKVLKSHAAAGSRKLLRQADVSSTPASVFWRSLRGNGVGMHRRLPYKNSEELAAAMAEESSDKVLKSHAATGFPSQKLLAGGTGDTKEASSNASPPPASPPPFMWRWFPRSLGEDGGKAKRINTETFQEAKETSISSSQSLVDDVGVGSSSGSASDFIELFEGEGISSSDAFLNSLLEGEGGGSSSNAYLQLASSNDLNLQATAVAATPLLLPILAGLLVALLFLVVLYFLSGVIELWWQIFIGWREGGSNVIKTRSERRYLTKQRPLVVLELFLVVHNFLYRLVVKNSFLFSSEAWWETKEVAIMTRSNTISTCSRNELLPCVRSESMEGRNSSFVLQFELSYNQDHDKPVYLIRKLASRQIPVISSGSVHRRNCQTVWSWTKARSLTNYKRNGILQVLKEPATI</sequence>
<dbReference type="InParanoid" id="D8SIV0"/>
<proteinExistence type="predicted"/>
<evidence type="ECO:0000256" key="1">
    <source>
        <dbReference type="SAM" id="MobiDB-lite"/>
    </source>
</evidence>
<feature type="region of interest" description="Disordered" evidence="1">
    <location>
        <begin position="416"/>
        <end position="447"/>
    </location>
</feature>
<reference evidence="3 4" key="1">
    <citation type="journal article" date="2011" name="Science">
        <title>The Selaginella genome identifies genetic changes associated with the evolution of vascular plants.</title>
        <authorList>
            <person name="Banks J.A."/>
            <person name="Nishiyama T."/>
            <person name="Hasebe M."/>
            <person name="Bowman J.L."/>
            <person name="Gribskov M."/>
            <person name="dePamphilis C."/>
            <person name="Albert V.A."/>
            <person name="Aono N."/>
            <person name="Aoyama T."/>
            <person name="Ambrose B.A."/>
            <person name="Ashton N.W."/>
            <person name="Axtell M.J."/>
            <person name="Barker E."/>
            <person name="Barker M.S."/>
            <person name="Bennetzen J.L."/>
            <person name="Bonawitz N.D."/>
            <person name="Chapple C."/>
            <person name="Cheng C."/>
            <person name="Correa L.G."/>
            <person name="Dacre M."/>
            <person name="DeBarry J."/>
            <person name="Dreyer I."/>
            <person name="Elias M."/>
            <person name="Engstrom E.M."/>
            <person name="Estelle M."/>
            <person name="Feng L."/>
            <person name="Finet C."/>
            <person name="Floyd S.K."/>
            <person name="Frommer W.B."/>
            <person name="Fujita T."/>
            <person name="Gramzow L."/>
            <person name="Gutensohn M."/>
            <person name="Harholt J."/>
            <person name="Hattori M."/>
            <person name="Heyl A."/>
            <person name="Hirai T."/>
            <person name="Hiwatashi Y."/>
            <person name="Ishikawa M."/>
            <person name="Iwata M."/>
            <person name="Karol K.G."/>
            <person name="Koehler B."/>
            <person name="Kolukisaoglu U."/>
            <person name="Kubo M."/>
            <person name="Kurata T."/>
            <person name="Lalonde S."/>
            <person name="Li K."/>
            <person name="Li Y."/>
            <person name="Litt A."/>
            <person name="Lyons E."/>
            <person name="Manning G."/>
            <person name="Maruyama T."/>
            <person name="Michael T.P."/>
            <person name="Mikami K."/>
            <person name="Miyazaki S."/>
            <person name="Morinaga S."/>
            <person name="Murata T."/>
            <person name="Mueller-Roeber B."/>
            <person name="Nelson D.R."/>
            <person name="Obara M."/>
            <person name="Oguri Y."/>
            <person name="Olmstead R.G."/>
            <person name="Onodera N."/>
            <person name="Petersen B.L."/>
            <person name="Pils B."/>
            <person name="Prigge M."/>
            <person name="Rensing S.A."/>
            <person name="Riano-Pachon D.M."/>
            <person name="Roberts A.W."/>
            <person name="Sato Y."/>
            <person name="Scheller H.V."/>
            <person name="Schulz B."/>
            <person name="Schulz C."/>
            <person name="Shakirov E.V."/>
            <person name="Shibagaki N."/>
            <person name="Shinohara N."/>
            <person name="Shippen D.E."/>
            <person name="Soerensen I."/>
            <person name="Sotooka R."/>
            <person name="Sugimoto N."/>
            <person name="Sugita M."/>
            <person name="Sumikawa N."/>
            <person name="Tanurdzic M."/>
            <person name="Theissen G."/>
            <person name="Ulvskov P."/>
            <person name="Wakazuki S."/>
            <person name="Weng J.K."/>
            <person name="Willats W.W."/>
            <person name="Wipf D."/>
            <person name="Wolf P.G."/>
            <person name="Yang L."/>
            <person name="Zimmer A.D."/>
            <person name="Zhu Q."/>
            <person name="Mitros T."/>
            <person name="Hellsten U."/>
            <person name="Loque D."/>
            <person name="Otillar R."/>
            <person name="Salamov A."/>
            <person name="Schmutz J."/>
            <person name="Shapiro H."/>
            <person name="Lindquist E."/>
            <person name="Lucas S."/>
            <person name="Rokhsar D."/>
            <person name="Grigoriev I.V."/>
        </authorList>
    </citation>
    <scope>NUCLEOTIDE SEQUENCE [LARGE SCALE GENOMIC DNA]</scope>
</reference>
<dbReference type="AlphaFoldDB" id="D8SIV0"/>
<keyword evidence="2" id="KW-1133">Transmembrane helix</keyword>
<keyword evidence="4" id="KW-1185">Reference proteome</keyword>
<dbReference type="KEGG" id="smo:SELMODRAFT_422567"/>
<feature type="compositionally biased region" description="Pro residues" evidence="1">
    <location>
        <begin position="435"/>
        <end position="444"/>
    </location>
</feature>
<organism evidence="4">
    <name type="scientific">Selaginella moellendorffii</name>
    <name type="common">Spikemoss</name>
    <dbReference type="NCBI Taxonomy" id="88036"/>
    <lineage>
        <taxon>Eukaryota</taxon>
        <taxon>Viridiplantae</taxon>
        <taxon>Streptophyta</taxon>
        <taxon>Embryophyta</taxon>
        <taxon>Tracheophyta</taxon>
        <taxon>Lycopodiopsida</taxon>
        <taxon>Selaginellales</taxon>
        <taxon>Selaginellaceae</taxon>
        <taxon>Selaginella</taxon>
    </lineage>
</organism>
<dbReference type="Proteomes" id="UP000001514">
    <property type="component" value="Unassembled WGS sequence"/>
</dbReference>
<name>D8SIV0_SELML</name>
<evidence type="ECO:0000256" key="2">
    <source>
        <dbReference type="SAM" id="Phobius"/>
    </source>
</evidence>
<evidence type="ECO:0000313" key="4">
    <source>
        <dbReference type="Proteomes" id="UP000001514"/>
    </source>
</evidence>
<gene>
    <name evidence="3" type="ORF">SELMODRAFT_422567</name>
</gene>
<keyword evidence="2" id="KW-0812">Transmembrane</keyword>
<evidence type="ECO:0000313" key="3">
    <source>
        <dbReference type="EMBL" id="EFJ15686.1"/>
    </source>
</evidence>
<keyword evidence="2" id="KW-0472">Membrane</keyword>